<dbReference type="OrthoDB" id="6315833at2"/>
<keyword evidence="1" id="KW-1133">Transmembrane helix</keyword>
<gene>
    <name evidence="2" type="ORF">A7985_13760</name>
</gene>
<comment type="caution">
    <text evidence="2">The sequence shown here is derived from an EMBL/GenBank/DDBJ whole genome shotgun (WGS) entry which is preliminary data.</text>
</comment>
<evidence type="ECO:0000256" key="1">
    <source>
        <dbReference type="SAM" id="Phobius"/>
    </source>
</evidence>
<protein>
    <submittedName>
        <fullName evidence="2">Uncharacterized protein</fullName>
    </submittedName>
</protein>
<organism evidence="2 3">
    <name type="scientific">Pseudoalteromonas luteoviolacea</name>
    <dbReference type="NCBI Taxonomy" id="43657"/>
    <lineage>
        <taxon>Bacteria</taxon>
        <taxon>Pseudomonadati</taxon>
        <taxon>Pseudomonadota</taxon>
        <taxon>Gammaproteobacteria</taxon>
        <taxon>Alteromonadales</taxon>
        <taxon>Pseudoalteromonadaceae</taxon>
        <taxon>Pseudoalteromonas</taxon>
    </lineage>
</organism>
<keyword evidence="1" id="KW-0472">Membrane</keyword>
<name>A0A1C0TPM0_9GAMM</name>
<reference evidence="3" key="1">
    <citation type="submission" date="2016-07" db="EMBL/GenBank/DDBJ databases">
        <authorList>
            <person name="Florea S."/>
            <person name="Webb J.S."/>
            <person name="Jaromczyk J."/>
            <person name="Schardl C.L."/>
        </authorList>
    </citation>
    <scope>NUCLEOTIDE SEQUENCE [LARGE SCALE GENOMIC DNA]</scope>
    <source>
        <strain evidence="3">IPB1</strain>
    </source>
</reference>
<proteinExistence type="predicted"/>
<sequence>MTFKNLALPFITSFCLLAFSYFSVQIGSSALGFIILALSLLVAAGIHNFNVSTAKEATPYSTEVKS</sequence>
<evidence type="ECO:0000313" key="3">
    <source>
        <dbReference type="Proteomes" id="UP000093366"/>
    </source>
</evidence>
<dbReference type="AlphaFoldDB" id="A0A1C0TPM0"/>
<dbReference type="RefSeq" id="WP_065791037.1">
    <property type="nucleotide sequence ID" value="NZ_MAUJ01000004.1"/>
</dbReference>
<keyword evidence="1" id="KW-0812">Transmembrane</keyword>
<dbReference type="Proteomes" id="UP000093366">
    <property type="component" value="Unassembled WGS sequence"/>
</dbReference>
<accession>A0A1C0TPM0</accession>
<feature type="transmembrane region" description="Helical" evidence="1">
    <location>
        <begin position="30"/>
        <end position="49"/>
    </location>
</feature>
<evidence type="ECO:0000313" key="2">
    <source>
        <dbReference type="EMBL" id="OCQ20856.1"/>
    </source>
</evidence>
<dbReference type="EMBL" id="MAUJ01000004">
    <property type="protein sequence ID" value="OCQ20856.1"/>
    <property type="molecule type" value="Genomic_DNA"/>
</dbReference>